<keyword evidence="1" id="KW-0732">Signal</keyword>
<proteinExistence type="predicted"/>
<accession>A0A0B1P049</accession>
<keyword evidence="3" id="KW-1185">Reference proteome</keyword>
<sequence length="337" mass="37809">MASLLVYFFFVLWLDTTFAFSIKRISQRDGQLPQFVKDFAPLVFLDKNEKYFPSDIGKHLENTTPFIDKTAIDPAPSIAVENLDSLNQYINEVNNVYLTLKEPIENDPAFLQGTQPNENGKTVDATSCVVIVTDHGDGIIDAFYMYFYSFNQGNVVLSQELGDHVGDWEHTMVRFKNGAPDALWLSQHSSGQAFSYDIMKKKGDRPIVYSARGTHANYAIEGGHDHTIPGINLPKGLLEDHTSEGKLWDPIQGAYFYSFDPASNTIESVEGSPTGFMNFKGRWGDDEYADGDHGQKNFFGFKKYTAGPTGPLDKNLFRKQVCPDRIQNCDIKSELAP</sequence>
<dbReference type="OMA" id="LFGQAKF"/>
<organism evidence="2 3">
    <name type="scientific">Uncinula necator</name>
    <name type="common">Grape powdery mildew</name>
    <dbReference type="NCBI Taxonomy" id="52586"/>
    <lineage>
        <taxon>Eukaryota</taxon>
        <taxon>Fungi</taxon>
        <taxon>Dikarya</taxon>
        <taxon>Ascomycota</taxon>
        <taxon>Pezizomycotina</taxon>
        <taxon>Leotiomycetes</taxon>
        <taxon>Erysiphales</taxon>
        <taxon>Erysiphaceae</taxon>
        <taxon>Erysiphe</taxon>
    </lineage>
</organism>
<evidence type="ECO:0000313" key="2">
    <source>
        <dbReference type="EMBL" id="KHJ31613.1"/>
    </source>
</evidence>
<dbReference type="PANTHER" id="PTHR48174">
    <property type="entry name" value="DUF946 FAMILY PROTEIN"/>
    <property type="match status" value="1"/>
</dbReference>
<dbReference type="STRING" id="52586.A0A0B1P049"/>
<dbReference type="Pfam" id="PF06101">
    <property type="entry name" value="Vps62"/>
    <property type="match status" value="1"/>
</dbReference>
<dbReference type="HOGENOM" id="CLU_024079_0_1_1"/>
<name>A0A0B1P049_UNCNE</name>
<dbReference type="EMBL" id="JNVN01002736">
    <property type="protein sequence ID" value="KHJ31613.1"/>
    <property type="molecule type" value="Genomic_DNA"/>
</dbReference>
<evidence type="ECO:0000256" key="1">
    <source>
        <dbReference type="SAM" id="SignalP"/>
    </source>
</evidence>
<dbReference type="PANTHER" id="PTHR48174:SF5">
    <property type="entry name" value="VACUOLAR PROTEIN SORTING-ASSOCIATED PROTEIN 62"/>
    <property type="match status" value="1"/>
</dbReference>
<protein>
    <submittedName>
        <fullName evidence="2">Putative vacuolar protein sorting-associated protein 62 protein</fullName>
    </submittedName>
</protein>
<dbReference type="Proteomes" id="UP000030854">
    <property type="component" value="Unassembled WGS sequence"/>
</dbReference>
<feature type="signal peptide" evidence="1">
    <location>
        <begin position="1"/>
        <end position="19"/>
    </location>
</feature>
<evidence type="ECO:0000313" key="3">
    <source>
        <dbReference type="Proteomes" id="UP000030854"/>
    </source>
</evidence>
<dbReference type="AlphaFoldDB" id="A0A0B1P049"/>
<comment type="caution">
    <text evidence="2">The sequence shown here is derived from an EMBL/GenBank/DDBJ whole genome shotgun (WGS) entry which is preliminary data.</text>
</comment>
<dbReference type="InterPro" id="IPR009291">
    <property type="entry name" value="Vps62"/>
</dbReference>
<gene>
    <name evidence="2" type="ORF">EV44_g0169</name>
</gene>
<reference evidence="2 3" key="1">
    <citation type="journal article" date="2014" name="BMC Genomics">
        <title>Adaptive genomic structural variation in the grape powdery mildew pathogen, Erysiphe necator.</title>
        <authorList>
            <person name="Jones L."/>
            <person name="Riaz S."/>
            <person name="Morales-Cruz A."/>
            <person name="Amrine K.C."/>
            <person name="McGuire B."/>
            <person name="Gubler W.D."/>
            <person name="Walker M.A."/>
            <person name="Cantu D."/>
        </authorList>
    </citation>
    <scope>NUCLEOTIDE SEQUENCE [LARGE SCALE GENOMIC DNA]</scope>
    <source>
        <strain evidence="3">c</strain>
    </source>
</reference>
<feature type="chain" id="PRO_5002080403" evidence="1">
    <location>
        <begin position="20"/>
        <end position="337"/>
    </location>
</feature>